<feature type="domain" description="RING-type" evidence="8">
    <location>
        <begin position="75"/>
        <end position="117"/>
    </location>
</feature>
<dbReference type="Gene3D" id="3.40.50.300">
    <property type="entry name" value="P-loop containing nucleotide triphosphate hydrolases"/>
    <property type="match status" value="2"/>
</dbReference>
<dbReference type="InterPro" id="IPR017907">
    <property type="entry name" value="Znf_RING_CS"/>
</dbReference>
<evidence type="ECO:0000256" key="5">
    <source>
        <dbReference type="SAM" id="MobiDB-lite"/>
    </source>
</evidence>
<dbReference type="PANTHER" id="PTHR10751">
    <property type="entry name" value="GUANYLATE BINDING PROTEIN"/>
    <property type="match status" value="1"/>
</dbReference>
<keyword evidence="1" id="KW-0479">Metal-binding</keyword>
<dbReference type="Ensembl" id="ENSCPBT00000003056.1">
    <property type="protein sequence ID" value="ENSCPBP00000002501.1"/>
    <property type="gene ID" value="ENSCPBG00000001981.1"/>
</dbReference>
<keyword evidence="10" id="KW-1185">Reference proteome</keyword>
<dbReference type="Proteomes" id="UP000694380">
    <property type="component" value="Unplaced"/>
</dbReference>
<keyword evidence="3" id="KW-0862">Zinc</keyword>
<dbReference type="InterPro" id="IPR027417">
    <property type="entry name" value="P-loop_NTPase"/>
</dbReference>
<name>A0A8C3F378_CHRPI</name>
<feature type="region of interest" description="Disordered" evidence="5">
    <location>
        <begin position="611"/>
        <end position="639"/>
    </location>
</feature>
<dbReference type="SMART" id="SM00184">
    <property type="entry name" value="RING"/>
    <property type="match status" value="1"/>
</dbReference>
<feature type="compositionally biased region" description="Basic and acidic residues" evidence="5">
    <location>
        <begin position="611"/>
        <end position="626"/>
    </location>
</feature>
<reference evidence="9" key="2">
    <citation type="submission" date="2025-09" db="UniProtKB">
        <authorList>
            <consortium name="Ensembl"/>
        </authorList>
    </citation>
    <scope>IDENTIFICATION</scope>
</reference>
<dbReference type="SUPFAM" id="SSF57850">
    <property type="entry name" value="RING/U-box"/>
    <property type="match status" value="1"/>
</dbReference>
<evidence type="ECO:0000256" key="1">
    <source>
        <dbReference type="ARBA" id="ARBA00022723"/>
    </source>
</evidence>
<keyword evidence="7" id="KW-0732">Signal</keyword>
<evidence type="ECO:0000256" key="4">
    <source>
        <dbReference type="PROSITE-ProRule" id="PRU00175"/>
    </source>
</evidence>
<dbReference type="Gene3D" id="3.30.40.10">
    <property type="entry name" value="Zinc/RING finger domain, C3HC4 (zinc finger)"/>
    <property type="match status" value="1"/>
</dbReference>
<dbReference type="SUPFAM" id="SSF52540">
    <property type="entry name" value="P-loop containing nucleoside triphosphate hydrolases"/>
    <property type="match status" value="1"/>
</dbReference>
<evidence type="ECO:0000256" key="3">
    <source>
        <dbReference type="ARBA" id="ARBA00022833"/>
    </source>
</evidence>
<dbReference type="PROSITE" id="PS00518">
    <property type="entry name" value="ZF_RING_1"/>
    <property type="match status" value="1"/>
</dbReference>
<feature type="signal peptide" evidence="7">
    <location>
        <begin position="1"/>
        <end position="34"/>
    </location>
</feature>
<proteinExistence type="predicted"/>
<dbReference type="InterPro" id="IPR013083">
    <property type="entry name" value="Znf_RING/FYVE/PHD"/>
</dbReference>
<dbReference type="InterPro" id="IPR015894">
    <property type="entry name" value="Guanylate-bd_N"/>
</dbReference>
<evidence type="ECO:0000256" key="6">
    <source>
        <dbReference type="SAM" id="Phobius"/>
    </source>
</evidence>
<keyword evidence="6" id="KW-0472">Membrane</keyword>
<evidence type="ECO:0000259" key="8">
    <source>
        <dbReference type="PROSITE" id="PS50089"/>
    </source>
</evidence>
<evidence type="ECO:0000256" key="2">
    <source>
        <dbReference type="ARBA" id="ARBA00022771"/>
    </source>
</evidence>
<dbReference type="GO" id="GO:0003924">
    <property type="term" value="F:GTPase activity"/>
    <property type="evidence" value="ECO:0007669"/>
    <property type="project" value="InterPro"/>
</dbReference>
<evidence type="ECO:0000313" key="9">
    <source>
        <dbReference type="Ensembl" id="ENSCPBP00000002501.1"/>
    </source>
</evidence>
<dbReference type="GeneTree" id="ENSGT00940000160153"/>
<dbReference type="GO" id="GO:0005525">
    <property type="term" value="F:GTP binding"/>
    <property type="evidence" value="ECO:0007669"/>
    <property type="project" value="InterPro"/>
</dbReference>
<sequence>AGSWNLWVQWDCGMRRWPKSVCSFLGVLVGMGAGIEPRSPGSQAPCCVSPRPIPPPSSKPTPEGMVKRLQEDVTCSICLDILEDPVSIECGHNFCRGCLSAHWSGVSAWGSQCPECRAPCSRDRMIPDTRGWGPSSDPALSLQQGPEIQPEQGHPVQLVHLDEEGGLTLDEEALSRCLEQGGVGDAPVCLVSIIGEQRRGKSFLLNYLLRRLRSPVSGALIPSQSWGENPGVLVPRGALGGVRCWGIRGTERGTRLDTETSVKLSALSMLLGSYQILNVSSQIKDPDLAYLEMFLHVAEEVGKEYGLESIQHLDLLVRDWSNSTMLAATSPCKHPKALEALSRSSTRCYLMPFPGKRIMTGSQGSLRGNGRGTAALSLRDGVSPSLPATGRGGMFRLRVHYRHGPVSFLGQGRSLTEVVGWARCKGAPISVLDCVLLGTRGGPHLGRGGGICAALAPSYALGRLLSRRAQDGDSQNPITCLKVRPSKMAKLLAERRGQLLWRCWTDMPEPAPETEARLTELEEELTREAETFLEIYGKRFKTFAILAGVGAGVVVLGPVGGAVGAGIGAGIAAAAVAAEAAVAIGAGTGAAAGIIVGGGVGGGVGGNITRKDRQKVEAAGGGREEGDGTEDLSDDKPLI</sequence>
<dbReference type="AlphaFoldDB" id="A0A8C3F378"/>
<dbReference type="GO" id="GO:0008270">
    <property type="term" value="F:zinc ion binding"/>
    <property type="evidence" value="ECO:0007669"/>
    <property type="project" value="UniProtKB-KW"/>
</dbReference>
<feature type="chain" id="PRO_5034934441" description="RING-type domain-containing protein" evidence="7">
    <location>
        <begin position="35"/>
        <end position="639"/>
    </location>
</feature>
<evidence type="ECO:0000313" key="10">
    <source>
        <dbReference type="Proteomes" id="UP000694380"/>
    </source>
</evidence>
<feature type="transmembrane region" description="Helical" evidence="6">
    <location>
        <begin position="582"/>
        <end position="605"/>
    </location>
</feature>
<feature type="transmembrane region" description="Helical" evidence="6">
    <location>
        <begin position="543"/>
        <end position="576"/>
    </location>
</feature>
<keyword evidence="2 4" id="KW-0863">Zinc-finger</keyword>
<dbReference type="Pfam" id="PF02263">
    <property type="entry name" value="GBP"/>
    <property type="match status" value="1"/>
</dbReference>
<dbReference type="PROSITE" id="PS50089">
    <property type="entry name" value="ZF_RING_2"/>
    <property type="match status" value="1"/>
</dbReference>
<accession>A0A8C3F378</accession>
<reference evidence="9" key="1">
    <citation type="submission" date="2025-08" db="UniProtKB">
        <authorList>
            <consortium name="Ensembl"/>
        </authorList>
    </citation>
    <scope>IDENTIFICATION</scope>
</reference>
<keyword evidence="6" id="KW-1133">Transmembrane helix</keyword>
<organism evidence="9 10">
    <name type="scientific">Chrysemys picta bellii</name>
    <name type="common">Western painted turtle</name>
    <name type="synonym">Emys bellii</name>
    <dbReference type="NCBI Taxonomy" id="8478"/>
    <lineage>
        <taxon>Eukaryota</taxon>
        <taxon>Metazoa</taxon>
        <taxon>Chordata</taxon>
        <taxon>Craniata</taxon>
        <taxon>Vertebrata</taxon>
        <taxon>Euteleostomi</taxon>
        <taxon>Archelosauria</taxon>
        <taxon>Testudinata</taxon>
        <taxon>Testudines</taxon>
        <taxon>Cryptodira</taxon>
        <taxon>Durocryptodira</taxon>
        <taxon>Testudinoidea</taxon>
        <taxon>Emydidae</taxon>
        <taxon>Chrysemys</taxon>
    </lineage>
</organism>
<dbReference type="InterPro" id="IPR001841">
    <property type="entry name" value="Znf_RING"/>
</dbReference>
<protein>
    <recommendedName>
        <fullName evidence="8">RING-type domain-containing protein</fullName>
    </recommendedName>
</protein>
<dbReference type="Pfam" id="PF15227">
    <property type="entry name" value="zf-C3HC4_4"/>
    <property type="match status" value="1"/>
</dbReference>
<evidence type="ECO:0000256" key="7">
    <source>
        <dbReference type="SAM" id="SignalP"/>
    </source>
</evidence>
<keyword evidence="6" id="KW-0812">Transmembrane</keyword>